<dbReference type="GO" id="GO:0006000">
    <property type="term" value="P:fructose metabolic process"/>
    <property type="evidence" value="ECO:0007669"/>
    <property type="project" value="UniProtKB-ARBA"/>
</dbReference>
<protein>
    <submittedName>
        <fullName evidence="8">Carbohydrate kinase</fullName>
    </submittedName>
</protein>
<dbReference type="GO" id="GO:0008865">
    <property type="term" value="F:fructokinase activity"/>
    <property type="evidence" value="ECO:0007669"/>
    <property type="project" value="UniProtKB-ARBA"/>
</dbReference>
<sequence>MLLCAGEALIDMLPRKTEAGEAGFAPYPGGSVFNTAVAAARLGMRTGFFSGLSTDLFGERLAAVLATAGVDTRLAARSDRPTTLAFVTLTNGQARYAFYDENTAGRMLTEADLPALPAEVQAVFLGGISLAVEPCAEAYAALAARATADRLVMLDPNIRPGFIADEARFRARMDRMLAAADVVKISDEDLAWLMGEGPLPELAAALLARGPALVLVTEGAEGVTAFGAGAPLKVPARKVTVVDTVGAGDTFNAGFLAGLSDAGAMDKASVRAGLARDVLEAALTLGVRAAAVTVSRAGANPPRREELA</sequence>
<dbReference type="Gene3D" id="3.40.1190.20">
    <property type="match status" value="1"/>
</dbReference>
<feature type="domain" description="Carbohydrate kinase PfkB" evidence="7">
    <location>
        <begin position="2"/>
        <end position="302"/>
    </location>
</feature>
<dbReference type="CDD" id="cd01167">
    <property type="entry name" value="bac_FRK"/>
    <property type="match status" value="1"/>
</dbReference>
<evidence type="ECO:0000256" key="1">
    <source>
        <dbReference type="ARBA" id="ARBA00010688"/>
    </source>
</evidence>
<evidence type="ECO:0000256" key="2">
    <source>
        <dbReference type="ARBA" id="ARBA00022679"/>
    </source>
</evidence>
<dbReference type="PANTHER" id="PTHR43085">
    <property type="entry name" value="HEXOKINASE FAMILY MEMBER"/>
    <property type="match status" value="1"/>
</dbReference>
<accession>A0A7X6GX15</accession>
<evidence type="ECO:0000256" key="3">
    <source>
        <dbReference type="ARBA" id="ARBA00022741"/>
    </source>
</evidence>
<evidence type="ECO:0000256" key="5">
    <source>
        <dbReference type="ARBA" id="ARBA00022840"/>
    </source>
</evidence>
<dbReference type="GO" id="GO:0005524">
    <property type="term" value="F:ATP binding"/>
    <property type="evidence" value="ECO:0007669"/>
    <property type="project" value="UniProtKB-KW"/>
</dbReference>
<dbReference type="EMBL" id="JAAZQQ010000001">
    <property type="protein sequence ID" value="NKX43944.1"/>
    <property type="molecule type" value="Genomic_DNA"/>
</dbReference>
<keyword evidence="3" id="KW-0547">Nucleotide-binding</keyword>
<dbReference type="Proteomes" id="UP000526408">
    <property type="component" value="Unassembled WGS sequence"/>
</dbReference>
<keyword evidence="5" id="KW-0067">ATP-binding</keyword>
<dbReference type="SUPFAM" id="SSF53613">
    <property type="entry name" value="Ribokinase-like"/>
    <property type="match status" value="1"/>
</dbReference>
<dbReference type="InterPro" id="IPR002139">
    <property type="entry name" value="Ribo/fructo_kinase"/>
</dbReference>
<proteinExistence type="inferred from homology"/>
<reference evidence="8 9" key="1">
    <citation type="submission" date="2020-04" db="EMBL/GenBank/DDBJ databases">
        <authorList>
            <person name="Yoon J."/>
        </authorList>
    </citation>
    <scope>NUCLEOTIDE SEQUENCE [LARGE SCALE GENOMIC DNA]</scope>
    <source>
        <strain evidence="8 9">KMU-115</strain>
    </source>
</reference>
<evidence type="ECO:0000256" key="6">
    <source>
        <dbReference type="RuleBase" id="RU003704"/>
    </source>
</evidence>
<dbReference type="Pfam" id="PF00294">
    <property type="entry name" value="PfkB"/>
    <property type="match status" value="1"/>
</dbReference>
<comment type="similarity">
    <text evidence="1 6">Belongs to the carbohydrate kinase PfkB family.</text>
</comment>
<keyword evidence="2 6" id="KW-0808">Transferase</keyword>
<dbReference type="InterPro" id="IPR029056">
    <property type="entry name" value="Ribokinase-like"/>
</dbReference>
<keyword evidence="9" id="KW-1185">Reference proteome</keyword>
<keyword evidence="4 6" id="KW-0418">Kinase</keyword>
<evidence type="ECO:0000313" key="8">
    <source>
        <dbReference type="EMBL" id="NKX43944.1"/>
    </source>
</evidence>
<dbReference type="AlphaFoldDB" id="A0A7X6GX15"/>
<gene>
    <name evidence="8" type="ORF">HCU73_05020</name>
</gene>
<name>A0A7X6GX15_9RHOB</name>
<evidence type="ECO:0000313" key="9">
    <source>
        <dbReference type="Proteomes" id="UP000526408"/>
    </source>
</evidence>
<dbReference type="InterPro" id="IPR011611">
    <property type="entry name" value="PfkB_dom"/>
</dbReference>
<organism evidence="8 9">
    <name type="scientific">Roseicyclus persicicus</name>
    <dbReference type="NCBI Taxonomy" id="2650661"/>
    <lineage>
        <taxon>Bacteria</taxon>
        <taxon>Pseudomonadati</taxon>
        <taxon>Pseudomonadota</taxon>
        <taxon>Alphaproteobacteria</taxon>
        <taxon>Rhodobacterales</taxon>
        <taxon>Roseobacteraceae</taxon>
        <taxon>Roseicyclus</taxon>
    </lineage>
</organism>
<evidence type="ECO:0000256" key="4">
    <source>
        <dbReference type="ARBA" id="ARBA00022777"/>
    </source>
</evidence>
<dbReference type="InterPro" id="IPR002173">
    <property type="entry name" value="Carboh/pur_kinase_PfkB_CS"/>
</dbReference>
<dbReference type="PRINTS" id="PR00990">
    <property type="entry name" value="RIBOKINASE"/>
</dbReference>
<dbReference type="PROSITE" id="PS00584">
    <property type="entry name" value="PFKB_KINASES_2"/>
    <property type="match status" value="1"/>
</dbReference>
<dbReference type="InterPro" id="IPR050306">
    <property type="entry name" value="PfkB_Carbo_kinase"/>
</dbReference>
<dbReference type="RefSeq" id="WP_168622278.1">
    <property type="nucleotide sequence ID" value="NZ_JAAZQQ010000001.1"/>
</dbReference>
<evidence type="ECO:0000259" key="7">
    <source>
        <dbReference type="Pfam" id="PF00294"/>
    </source>
</evidence>
<dbReference type="PANTHER" id="PTHR43085:SF1">
    <property type="entry name" value="PSEUDOURIDINE KINASE-RELATED"/>
    <property type="match status" value="1"/>
</dbReference>
<comment type="caution">
    <text evidence="8">The sequence shown here is derived from an EMBL/GenBank/DDBJ whole genome shotgun (WGS) entry which is preliminary data.</text>
</comment>